<protein>
    <submittedName>
        <fullName evidence="1">Uncharacterized protein</fullName>
    </submittedName>
</protein>
<comment type="caution">
    <text evidence="1">The sequence shown here is derived from an EMBL/GenBank/DDBJ whole genome shotgun (WGS) entry which is preliminary data.</text>
</comment>
<keyword evidence="2" id="KW-1185">Reference proteome</keyword>
<reference evidence="1 2" key="1">
    <citation type="submission" date="2017-11" db="EMBL/GenBank/DDBJ databases">
        <title>Genome sequence of Entomoplasma ellychniae ELCN-1 (ATCC 43707).</title>
        <authorList>
            <person name="Lo W.-S."/>
            <person name="Gasparich G.E."/>
            <person name="Kuo C.-H."/>
        </authorList>
    </citation>
    <scope>NUCLEOTIDE SEQUENCE [LARGE SCALE GENOMIC DNA]</scope>
    <source>
        <strain evidence="1 2">ELCN-1</strain>
    </source>
</reference>
<accession>A0A8E2QYQ4</accession>
<dbReference type="Proteomes" id="UP000239010">
    <property type="component" value="Unassembled WGS sequence"/>
</dbReference>
<dbReference type="AlphaFoldDB" id="A0A8E2QYQ4"/>
<evidence type="ECO:0000313" key="2">
    <source>
        <dbReference type="Proteomes" id="UP000239010"/>
    </source>
</evidence>
<name>A0A8E2QYQ4_9MOLU</name>
<evidence type="ECO:0000313" key="1">
    <source>
        <dbReference type="EMBL" id="PPE04734.1"/>
    </source>
</evidence>
<dbReference type="RefSeq" id="WP_146063617.1">
    <property type="nucleotide sequence ID" value="NZ_PHND01000001.1"/>
</dbReference>
<organism evidence="1 2">
    <name type="scientific">Entomoplasma ellychniae</name>
    <dbReference type="NCBI Taxonomy" id="2114"/>
    <lineage>
        <taxon>Bacteria</taxon>
        <taxon>Bacillati</taxon>
        <taxon>Mycoplasmatota</taxon>
        <taxon>Mollicutes</taxon>
        <taxon>Entomoplasmatales</taxon>
        <taxon>Entomoplasmataceae</taxon>
        <taxon>Entomoplasma</taxon>
    </lineage>
</organism>
<gene>
    <name evidence="1" type="ORF">EELLY_v1c04140</name>
</gene>
<sequence length="301" mass="35896">MYYLFTKNILIQITEDLKNKKFLIGDLEFDILPQNIINDSFSSSNWNRAFKFKPNKEVLEYKTFFTMVEIDLFFKNNKIEVLTKKSFFQNIINQPYFKNCFLNEIVKHYFKNTLRSSKTLDNESLFLAKYKPENKKDILRIDSFDRFVIFDENIDFSKKKFQTLFIYKKGLKKATWSVNSKNQLIYKIPNNLTSELINQAFAFDLNGQYFLINNNSKNNPNLIFELLINDNLVQKTLLQSIIQALNSIEDQHTSWHLYNFTKELKYIENDINNLSSNHEIISLKSKIFKQNYLNLLPKLNK</sequence>
<proteinExistence type="predicted"/>
<dbReference type="EMBL" id="PHND01000001">
    <property type="protein sequence ID" value="PPE04734.1"/>
    <property type="molecule type" value="Genomic_DNA"/>
</dbReference>